<sequence>MRARFASLAALALTAAVLAPAALAEEAPVPGEAPAIAAPEASVAVKPLKPAEQRADQLDVLFAELRRPGVQGGEVEEKIWALWSASDSPTAEVLLGQAKQAIEDGAPAEALSILNRLIGANPDFAEAWNKRATLYFMMKRDDAALADINHVLELEPRHFGALAGRGMIFERQKKYSAAREAYEEALAVNPTLEQVKAALKELDRVEQGI</sequence>
<evidence type="ECO:0000256" key="3">
    <source>
        <dbReference type="PROSITE-ProRule" id="PRU00339"/>
    </source>
</evidence>
<dbReference type="Pfam" id="PF14559">
    <property type="entry name" value="TPR_19"/>
    <property type="match status" value="1"/>
</dbReference>
<dbReference type="PROSITE" id="PS50005">
    <property type="entry name" value="TPR"/>
    <property type="match status" value="2"/>
</dbReference>
<dbReference type="PANTHER" id="PTHR44858:SF1">
    <property type="entry name" value="UDP-N-ACETYLGLUCOSAMINE--PEPTIDE N-ACETYLGLUCOSAMINYLTRANSFERASE SPINDLY-RELATED"/>
    <property type="match status" value="1"/>
</dbReference>
<feature type="repeat" description="TPR" evidence="3">
    <location>
        <begin position="159"/>
        <end position="192"/>
    </location>
</feature>
<protein>
    <submittedName>
        <fullName evidence="5">Uncharacterized protein</fullName>
    </submittedName>
</protein>
<keyword evidence="2 3" id="KW-0802">TPR repeat</keyword>
<dbReference type="RefSeq" id="WP_111195954.1">
    <property type="nucleotide sequence ID" value="NZ_QKVK01000001.1"/>
</dbReference>
<dbReference type="Pfam" id="PF00515">
    <property type="entry name" value="TPR_1"/>
    <property type="match status" value="1"/>
</dbReference>
<evidence type="ECO:0000256" key="1">
    <source>
        <dbReference type="ARBA" id="ARBA00022737"/>
    </source>
</evidence>
<keyword evidence="6" id="KW-1185">Reference proteome</keyword>
<feature type="repeat" description="TPR" evidence="3">
    <location>
        <begin position="125"/>
        <end position="158"/>
    </location>
</feature>
<dbReference type="AlphaFoldDB" id="A0A2W2BYT7"/>
<organism evidence="5 6">
    <name type="scientific">Aestuariivirga litoralis</name>
    <dbReference type="NCBI Taxonomy" id="2650924"/>
    <lineage>
        <taxon>Bacteria</taxon>
        <taxon>Pseudomonadati</taxon>
        <taxon>Pseudomonadota</taxon>
        <taxon>Alphaproteobacteria</taxon>
        <taxon>Hyphomicrobiales</taxon>
        <taxon>Aestuariivirgaceae</taxon>
        <taxon>Aestuariivirga</taxon>
    </lineage>
</organism>
<dbReference type="InterPro" id="IPR050498">
    <property type="entry name" value="Ycf3"/>
</dbReference>
<evidence type="ECO:0000313" key="6">
    <source>
        <dbReference type="Proteomes" id="UP000248795"/>
    </source>
</evidence>
<evidence type="ECO:0000256" key="4">
    <source>
        <dbReference type="SAM" id="SignalP"/>
    </source>
</evidence>
<dbReference type="InterPro" id="IPR011990">
    <property type="entry name" value="TPR-like_helical_dom_sf"/>
</dbReference>
<accession>A0A2W2BYT7</accession>
<dbReference type="EMBL" id="QKVK01000001">
    <property type="protein sequence ID" value="PZF78626.1"/>
    <property type="molecule type" value="Genomic_DNA"/>
</dbReference>
<gene>
    <name evidence="5" type="ORF">DK847_02130</name>
</gene>
<reference evidence="6" key="1">
    <citation type="submission" date="2018-06" db="EMBL/GenBank/DDBJ databases">
        <title>Aestuariibacter litoralis strain KCTC 52945T.</title>
        <authorList>
            <person name="Li X."/>
            <person name="Salam N."/>
            <person name="Li J.-L."/>
            <person name="Chen Y.-M."/>
            <person name="Yang Z.-W."/>
            <person name="Zhang L.-Y."/>
            <person name="Han M.-X."/>
            <person name="Xiao M."/>
            <person name="Li W.-J."/>
        </authorList>
    </citation>
    <scope>NUCLEOTIDE SEQUENCE [LARGE SCALE GENOMIC DNA]</scope>
    <source>
        <strain evidence="6">KCTC 52945</strain>
    </source>
</reference>
<comment type="caution">
    <text evidence="5">The sequence shown here is derived from an EMBL/GenBank/DDBJ whole genome shotgun (WGS) entry which is preliminary data.</text>
</comment>
<evidence type="ECO:0000256" key="2">
    <source>
        <dbReference type="ARBA" id="ARBA00022803"/>
    </source>
</evidence>
<dbReference type="PANTHER" id="PTHR44858">
    <property type="entry name" value="TETRATRICOPEPTIDE REPEAT PROTEIN 6"/>
    <property type="match status" value="1"/>
</dbReference>
<evidence type="ECO:0000313" key="5">
    <source>
        <dbReference type="EMBL" id="PZF78626.1"/>
    </source>
</evidence>
<dbReference type="SMART" id="SM00028">
    <property type="entry name" value="TPR"/>
    <property type="match status" value="3"/>
</dbReference>
<keyword evidence="1" id="KW-0677">Repeat</keyword>
<feature type="signal peptide" evidence="4">
    <location>
        <begin position="1"/>
        <end position="24"/>
    </location>
</feature>
<dbReference type="Proteomes" id="UP000248795">
    <property type="component" value="Unassembled WGS sequence"/>
</dbReference>
<dbReference type="InterPro" id="IPR019734">
    <property type="entry name" value="TPR_rpt"/>
</dbReference>
<dbReference type="SUPFAM" id="SSF48452">
    <property type="entry name" value="TPR-like"/>
    <property type="match status" value="1"/>
</dbReference>
<keyword evidence="4" id="KW-0732">Signal</keyword>
<feature type="chain" id="PRO_5016048995" evidence="4">
    <location>
        <begin position="25"/>
        <end position="209"/>
    </location>
</feature>
<name>A0A2W2BYT7_9HYPH</name>
<dbReference type="Gene3D" id="1.25.40.10">
    <property type="entry name" value="Tetratricopeptide repeat domain"/>
    <property type="match status" value="1"/>
</dbReference>
<proteinExistence type="predicted"/>